<dbReference type="AlphaFoldDB" id="A0A1T4R1A3"/>
<feature type="chain" id="PRO_5012910857" evidence="1">
    <location>
        <begin position="28"/>
        <end position="79"/>
    </location>
</feature>
<dbReference type="RefSeq" id="WP_078761762.1">
    <property type="nucleotide sequence ID" value="NZ_FUWS01000006.1"/>
</dbReference>
<feature type="signal peptide" evidence="1">
    <location>
        <begin position="1"/>
        <end position="27"/>
    </location>
</feature>
<accession>A0A1T4R1A3</accession>
<name>A0A1T4R1A3_9ACTN</name>
<sequence length="79" mass="8058">MSNMKRILIGAVIILPAAFGFAGSASAGTFAGAGEAEYSAAKAKELLVGYADGDQKFLLVDREQAQEEASAEAAFAGTD</sequence>
<organism evidence="2 3">
    <name type="scientific">Marinactinospora thermotolerans DSM 45154</name>
    <dbReference type="NCBI Taxonomy" id="1122192"/>
    <lineage>
        <taxon>Bacteria</taxon>
        <taxon>Bacillati</taxon>
        <taxon>Actinomycetota</taxon>
        <taxon>Actinomycetes</taxon>
        <taxon>Streptosporangiales</taxon>
        <taxon>Nocardiopsidaceae</taxon>
        <taxon>Marinactinospora</taxon>
    </lineage>
</organism>
<gene>
    <name evidence="2" type="ORF">SAMN02745673_02423</name>
</gene>
<evidence type="ECO:0000313" key="2">
    <source>
        <dbReference type="EMBL" id="SKA09636.1"/>
    </source>
</evidence>
<protein>
    <submittedName>
        <fullName evidence="2">Uncharacterized protein</fullName>
    </submittedName>
</protein>
<proteinExistence type="predicted"/>
<dbReference type="Proteomes" id="UP000190637">
    <property type="component" value="Unassembled WGS sequence"/>
</dbReference>
<keyword evidence="3" id="KW-1185">Reference proteome</keyword>
<evidence type="ECO:0000313" key="3">
    <source>
        <dbReference type="Proteomes" id="UP000190637"/>
    </source>
</evidence>
<keyword evidence="1" id="KW-0732">Signal</keyword>
<dbReference type="EMBL" id="FUWS01000006">
    <property type="protein sequence ID" value="SKA09636.1"/>
    <property type="molecule type" value="Genomic_DNA"/>
</dbReference>
<reference evidence="2 3" key="1">
    <citation type="submission" date="2017-02" db="EMBL/GenBank/DDBJ databases">
        <authorList>
            <person name="Peterson S.W."/>
        </authorList>
    </citation>
    <scope>NUCLEOTIDE SEQUENCE [LARGE SCALE GENOMIC DNA]</scope>
    <source>
        <strain evidence="2 3">DSM 45154</strain>
    </source>
</reference>
<evidence type="ECO:0000256" key="1">
    <source>
        <dbReference type="SAM" id="SignalP"/>
    </source>
</evidence>